<evidence type="ECO:0000313" key="1">
    <source>
        <dbReference type="EMBL" id="KAJ4842536.1"/>
    </source>
</evidence>
<evidence type="ECO:0000313" key="2">
    <source>
        <dbReference type="Proteomes" id="UP001141552"/>
    </source>
</evidence>
<keyword evidence="2" id="KW-1185">Reference proteome</keyword>
<dbReference type="AlphaFoldDB" id="A0A9Q0JHA2"/>
<reference evidence="1" key="1">
    <citation type="submission" date="2022-02" db="EMBL/GenBank/DDBJ databases">
        <authorList>
            <person name="Henning P.M."/>
            <person name="McCubbin A.G."/>
            <person name="Shore J.S."/>
        </authorList>
    </citation>
    <scope>NUCLEOTIDE SEQUENCE</scope>
    <source>
        <strain evidence="1">F60SS</strain>
        <tissue evidence="1">Leaves</tissue>
    </source>
</reference>
<gene>
    <name evidence="1" type="ORF">Tsubulata_020819</name>
</gene>
<name>A0A9Q0JHA2_9ROSI</name>
<dbReference type="EMBL" id="JAKUCV010002467">
    <property type="protein sequence ID" value="KAJ4842536.1"/>
    <property type="molecule type" value="Genomic_DNA"/>
</dbReference>
<dbReference type="Proteomes" id="UP001141552">
    <property type="component" value="Unassembled WGS sequence"/>
</dbReference>
<proteinExistence type="predicted"/>
<comment type="caution">
    <text evidence="1">The sequence shown here is derived from an EMBL/GenBank/DDBJ whole genome shotgun (WGS) entry which is preliminary data.</text>
</comment>
<accession>A0A9Q0JHA2</accession>
<sequence length="129" mass="14332">MPPDPARSRIILTPKKTPTKIYAIASVPDRSLDVSTDKKCFVRSRWQMAVTVAIVITVLASLVHEKFSSHNQVIDLQGQVSELRACSVLCNIDAEFQDEFDDHYYNSNGLKNLALIASLTLLSFPVLAL</sequence>
<organism evidence="1 2">
    <name type="scientific">Turnera subulata</name>
    <dbReference type="NCBI Taxonomy" id="218843"/>
    <lineage>
        <taxon>Eukaryota</taxon>
        <taxon>Viridiplantae</taxon>
        <taxon>Streptophyta</taxon>
        <taxon>Embryophyta</taxon>
        <taxon>Tracheophyta</taxon>
        <taxon>Spermatophyta</taxon>
        <taxon>Magnoliopsida</taxon>
        <taxon>eudicotyledons</taxon>
        <taxon>Gunneridae</taxon>
        <taxon>Pentapetalae</taxon>
        <taxon>rosids</taxon>
        <taxon>fabids</taxon>
        <taxon>Malpighiales</taxon>
        <taxon>Passifloraceae</taxon>
        <taxon>Turnera</taxon>
    </lineage>
</organism>
<protein>
    <submittedName>
        <fullName evidence="1">Uncharacterized protein</fullName>
    </submittedName>
</protein>
<reference evidence="1" key="2">
    <citation type="journal article" date="2023" name="Plants (Basel)">
        <title>Annotation of the Turnera subulata (Passifloraceae) Draft Genome Reveals the S-Locus Evolved after the Divergence of Turneroideae from Passifloroideae in a Stepwise Manner.</title>
        <authorList>
            <person name="Henning P.M."/>
            <person name="Roalson E.H."/>
            <person name="Mir W."/>
            <person name="McCubbin A.G."/>
            <person name="Shore J.S."/>
        </authorList>
    </citation>
    <scope>NUCLEOTIDE SEQUENCE</scope>
    <source>
        <strain evidence="1">F60SS</strain>
    </source>
</reference>